<dbReference type="SMART" id="SM01234">
    <property type="entry name" value="Haemolytic"/>
    <property type="match status" value="1"/>
</dbReference>
<organism evidence="1 2">
    <name type="scientific">Granulicella sibirica</name>
    <dbReference type="NCBI Taxonomy" id="2479048"/>
    <lineage>
        <taxon>Bacteria</taxon>
        <taxon>Pseudomonadati</taxon>
        <taxon>Acidobacteriota</taxon>
        <taxon>Terriglobia</taxon>
        <taxon>Terriglobales</taxon>
        <taxon>Acidobacteriaceae</taxon>
        <taxon>Granulicella</taxon>
    </lineage>
</organism>
<dbReference type="InterPro" id="IPR002696">
    <property type="entry name" value="Membr_insert_effic_factor_YidD"/>
</dbReference>
<keyword evidence="2" id="KW-1185">Reference proteome</keyword>
<name>A0A4Q0T522_9BACT</name>
<dbReference type="EMBL" id="RDSM01000001">
    <property type="protein sequence ID" value="RXH58467.1"/>
    <property type="molecule type" value="Genomic_DNA"/>
</dbReference>
<evidence type="ECO:0000313" key="1">
    <source>
        <dbReference type="EMBL" id="RXH58467.1"/>
    </source>
</evidence>
<dbReference type="Pfam" id="PF01809">
    <property type="entry name" value="YidD"/>
    <property type="match status" value="1"/>
</dbReference>
<evidence type="ECO:0000313" key="2">
    <source>
        <dbReference type="Proteomes" id="UP000289437"/>
    </source>
</evidence>
<reference evidence="1 2" key="1">
    <citation type="submission" date="2018-11" db="EMBL/GenBank/DDBJ databases">
        <authorList>
            <person name="Mardanov A.V."/>
            <person name="Ravin N.V."/>
            <person name="Dedysh S.N."/>
        </authorList>
    </citation>
    <scope>NUCLEOTIDE SEQUENCE [LARGE SCALE GENOMIC DNA]</scope>
    <source>
        <strain evidence="1 2">AF10</strain>
    </source>
</reference>
<gene>
    <name evidence="1" type="ORF">GRAN_1777</name>
</gene>
<protein>
    <submittedName>
        <fullName evidence="1">Protein YidD</fullName>
    </submittedName>
</protein>
<reference evidence="2" key="2">
    <citation type="submission" date="2019-02" db="EMBL/GenBank/DDBJ databases">
        <title>Granulicella sibirica sp. nov., a psychrotolerant acidobacterium isolated from an organic soil layer in forested tundra, West Siberia.</title>
        <authorList>
            <person name="Oshkin I.Y."/>
            <person name="Kulichevskaya I.S."/>
            <person name="Rijpstra W.I.C."/>
            <person name="Sinninghe Damste J.S."/>
            <person name="Rakitin A.L."/>
            <person name="Ravin N.V."/>
            <person name="Dedysh S.N."/>
        </authorList>
    </citation>
    <scope>NUCLEOTIDE SEQUENCE [LARGE SCALE GENOMIC DNA]</scope>
    <source>
        <strain evidence="2">AF10</strain>
    </source>
</reference>
<dbReference type="Proteomes" id="UP000289437">
    <property type="component" value="Unassembled WGS sequence"/>
</dbReference>
<comment type="caution">
    <text evidence="1">The sequence shown here is derived from an EMBL/GenBank/DDBJ whole genome shotgun (WGS) entry which is preliminary data.</text>
</comment>
<accession>A0A4Q0T522</accession>
<proteinExistence type="predicted"/>
<sequence length="40" mass="4353">MARHGMVRGTVLAVRRIARCHPFAEGGLDPVPEARQPGSR</sequence>
<dbReference type="AlphaFoldDB" id="A0A4Q0T522"/>